<dbReference type="EMBL" id="VIGW01000019">
    <property type="protein sequence ID" value="TWS17774.1"/>
    <property type="molecule type" value="Genomic_DNA"/>
</dbReference>
<reference evidence="1 2" key="1">
    <citation type="submission" date="2019-06" db="EMBL/GenBank/DDBJ databases">
        <title>Tsukamurella conjunctivitidis sp. nov., Tsukamurella assacharolytica sp. nov. and Tsukamurella sputae sp. nov. isolated from patients with conjunctivitis, bacteraemia (lymphoma) and respiratory infection (sputum) in Hong Kong.</title>
        <authorList>
            <person name="Teng J.L.L."/>
            <person name="Lee H.H."/>
            <person name="Fong J.Y.H."/>
            <person name="Fok K.M.N."/>
            <person name="Lau S.K.P."/>
            <person name="Woo P.C.Y."/>
        </authorList>
    </citation>
    <scope>NUCLEOTIDE SEQUENCE [LARGE SCALE GENOMIC DNA]</scope>
    <source>
        <strain evidence="1 2">HKU71</strain>
    </source>
</reference>
<accession>A0A5C5R5Y8</accession>
<comment type="caution">
    <text evidence="1">The sequence shown here is derived from an EMBL/GenBank/DDBJ whole genome shotgun (WGS) entry which is preliminary data.</text>
</comment>
<dbReference type="OrthoDB" id="9940437at2"/>
<sequence>MDPRDVVHEIRERVTSGVERAREIVRDVAATVRERLPGATEREVAQTSGDFFVHATEHDVAEAGGDAALSPAVREQVVEADVLPAELAGLEEQRLGVPLEDNAIRQLEARGHGELVTAGVEALAAEDPEAAADVATLADEAAALTTLDKTDREHEDETAPGELLRRTTEYERQFRHQLAGMFGELLAGGLTDAEQQFIANNAELQHMIEAARASFAGEPVAAVEYVGSPEVMRQCALLVEAAHRVDGEYQARMAAVGERLGVAYSPGGVKSIGRMAEKTERENGGDVSRIKDVVRGRLIIPGDLRDDGQYIAAVRDAGFSIMRDRTTGEELIKRNYIAENGTPLPVRGQPKYLDTKITIKLTDKASGNEVSAEMVIATPEMAAATVAEHPLYEIRRSLNGTSAAEIRLKKKLRAVSANFYRSVSDRVAESVEKGGV</sequence>
<protein>
    <submittedName>
        <fullName evidence="1">Uncharacterized protein</fullName>
    </submittedName>
</protein>
<name>A0A5C5R5Y8_9ACTN</name>
<evidence type="ECO:0000313" key="1">
    <source>
        <dbReference type="EMBL" id="TWS17774.1"/>
    </source>
</evidence>
<organism evidence="1 2">
    <name type="scientific">Tsukamurella asaccharolytica</name>
    <dbReference type="NCBI Taxonomy" id="2592067"/>
    <lineage>
        <taxon>Bacteria</taxon>
        <taxon>Bacillati</taxon>
        <taxon>Actinomycetota</taxon>
        <taxon>Actinomycetes</taxon>
        <taxon>Mycobacteriales</taxon>
        <taxon>Tsukamurellaceae</taxon>
        <taxon>Tsukamurella</taxon>
    </lineage>
</organism>
<gene>
    <name evidence="1" type="ORF">FK529_18955</name>
</gene>
<dbReference type="AlphaFoldDB" id="A0A5C5R5Y8"/>
<dbReference type="Proteomes" id="UP000317291">
    <property type="component" value="Unassembled WGS sequence"/>
</dbReference>
<evidence type="ECO:0000313" key="2">
    <source>
        <dbReference type="Proteomes" id="UP000317291"/>
    </source>
</evidence>
<keyword evidence="2" id="KW-1185">Reference proteome</keyword>
<proteinExistence type="predicted"/>
<dbReference type="RefSeq" id="WP_146564109.1">
    <property type="nucleotide sequence ID" value="NZ_VIGW01000019.1"/>
</dbReference>